<feature type="region of interest" description="Disordered" evidence="2">
    <location>
        <begin position="514"/>
        <end position="552"/>
    </location>
</feature>
<reference evidence="3 4" key="1">
    <citation type="submission" date="2024-02" db="EMBL/GenBank/DDBJ databases">
        <authorList>
            <person name="Chen Y."/>
            <person name="Shah S."/>
            <person name="Dougan E. K."/>
            <person name="Thang M."/>
            <person name="Chan C."/>
        </authorList>
    </citation>
    <scope>NUCLEOTIDE SEQUENCE [LARGE SCALE GENOMIC DNA]</scope>
</reference>
<comment type="caution">
    <text evidence="3">The sequence shown here is derived from an EMBL/GenBank/DDBJ whole genome shotgun (WGS) entry which is preliminary data.</text>
</comment>
<dbReference type="Proteomes" id="UP001642464">
    <property type="component" value="Unassembled WGS sequence"/>
</dbReference>
<feature type="region of interest" description="Disordered" evidence="2">
    <location>
        <begin position="673"/>
        <end position="699"/>
    </location>
</feature>
<feature type="region of interest" description="Disordered" evidence="2">
    <location>
        <begin position="198"/>
        <end position="225"/>
    </location>
</feature>
<feature type="compositionally biased region" description="Basic and acidic residues" evidence="2">
    <location>
        <begin position="528"/>
        <end position="537"/>
    </location>
</feature>
<accession>A0ABP0LKA4</accession>
<feature type="coiled-coil region" evidence="1">
    <location>
        <begin position="623"/>
        <end position="650"/>
    </location>
</feature>
<evidence type="ECO:0000256" key="2">
    <source>
        <dbReference type="SAM" id="MobiDB-lite"/>
    </source>
</evidence>
<gene>
    <name evidence="3" type="ORF">SCF082_LOCUS22937</name>
</gene>
<keyword evidence="4" id="KW-1185">Reference proteome</keyword>
<evidence type="ECO:0000313" key="3">
    <source>
        <dbReference type="EMBL" id="CAK9039201.1"/>
    </source>
</evidence>
<dbReference type="EMBL" id="CAXAMM010016624">
    <property type="protein sequence ID" value="CAK9039201.1"/>
    <property type="molecule type" value="Genomic_DNA"/>
</dbReference>
<feature type="compositionally biased region" description="Basic residues" evidence="2">
    <location>
        <begin position="213"/>
        <end position="225"/>
    </location>
</feature>
<evidence type="ECO:0000256" key="1">
    <source>
        <dbReference type="SAM" id="Coils"/>
    </source>
</evidence>
<evidence type="ECO:0000313" key="4">
    <source>
        <dbReference type="Proteomes" id="UP001642464"/>
    </source>
</evidence>
<feature type="compositionally biased region" description="Basic and acidic residues" evidence="2">
    <location>
        <begin position="198"/>
        <end position="211"/>
    </location>
</feature>
<proteinExistence type="predicted"/>
<feature type="compositionally biased region" description="Pro residues" evidence="2">
    <location>
        <begin position="538"/>
        <end position="547"/>
    </location>
</feature>
<keyword evidence="1" id="KW-0175">Coiled coil</keyword>
<organism evidence="3 4">
    <name type="scientific">Durusdinium trenchii</name>
    <dbReference type="NCBI Taxonomy" id="1381693"/>
    <lineage>
        <taxon>Eukaryota</taxon>
        <taxon>Sar</taxon>
        <taxon>Alveolata</taxon>
        <taxon>Dinophyceae</taxon>
        <taxon>Suessiales</taxon>
        <taxon>Symbiodiniaceae</taxon>
        <taxon>Durusdinium</taxon>
    </lineage>
</organism>
<feature type="non-terminal residue" evidence="3">
    <location>
        <position position="1"/>
    </location>
</feature>
<sequence>VIFAIMKVTPWRKLSEELLSQGIKSFYRQKNLVPVGVTEEALAPWAAKMAMASRKLVQRFRRIYCETPENAKSNSLKELKRRLQRAEIIPPPRAKRGQTDEADMEPVEPQKAASPDTMEQLVSPPPKHVDFDWAKLSGLVQKRLVSNAAAKEKDNAVVSEKPVATPARSSRPLPGFVLKALEKQVVSVTPFATTAGDEDVKNEDVKPDGGKSSKQKKAKAKAKPKKISKKAKKVIADEEMERELCLVDASCEPQHSQKQPLPGEAPLLEEKCDKVAEPVYVAKKFAEIRQQFLAGFCGVALDIDLDKSMDFLKPAGLLLGPWARGSHARSIVFPRGNEGFTFVHLGNRLAAVVALLTYYSLSQGCRVLIEQPQGSLACEHPRLEVLLRELGLYQASIWGGAYCQDATRSTPKQHVLYSQDYHLLSRLQAAAGYLSAERLAELRGPSLVKNRSVQMVLPKAPLVGDEKIYETSDVALLEAGCMDAIREENHGRKPSANQLAKALGISAHDAKEILDDMDPAPQNKKLRVSKEPDHHPPEPPAPAPSCPPDLEDTFRDEDVEVVEAVEPLSQSTRWEEIPAAQLDPPLEMPPAGDLKAPVERLGSQRSIATLLQGQQLLKGGSKVLVLSDEEEEAEAQAAELLNTTEAHERRQSQEALRVAQEAKVNEALEQHELAKAARRSASPPPEGHAGAGADLPEGMASGTHVMEISSTTHRKEWATLSRVAKGPRASEFPEVARLFQGTKAQKLEVLKAFVERGSLEAIEASLQATRQHDDSLQVKRKLMTLDEMNAAGFSEFWVNVGTEQTTTERQTLTTSMQAGIRGSDAMSAMGMMLPTPTLSVADPVALARQQQAAVAQSPAAPASPAPPVPRAEVKKELTALNSLLLDVGEYGDGRFSEGTTALNRHVQTLKGVFSRRASYLVGDSRMKRAEIGAVLKEVKKPRWPALNFEMLSSSFVSWQGLLLSGSLGLDLRAHKAMVKSGNAYKDLLTWHYIPVSAEDGENMELVEWPELLGHATPAYWEMLARHFNLQRPHGDDVAPLSIFGDEIQVFDGDLCMCINWSAETSTIHEDTRASRYLIALLPKRFYYMDRKVNRTLQAVMKVITDSMNKLETAGCTVGGKNLRGLVASVKGDWKFFGQLLNARVGPSSNEICHICRCTKDLQRPYTDITEGALWRSDPRPEDEVWYEKPTVTNLNQWKISLLAPDIMHTFHLGTGRDIAASVLTNLLRSRVFSGSNVAARMVTASRLIREWSKKDSTRNVLPSTWSLKKSNLGLKTGSYVHYHGKAWHIATILGFLVDFLEEQDVDSDLKMICWTGDYIMSMLHQERKDSGLLLSEESKEALRVVGGYHNKLLLSLHIRYKGFCCYLLFNVRPKFHMQVHMLETAAQTGRNPVVQANWMEEDFVRTVANLAKKTHKRTSHLTTLLRYTAGH</sequence>
<protein>
    <submittedName>
        <fullName evidence="3">Uncharacterized protein</fullName>
    </submittedName>
</protein>
<name>A0ABP0LKA4_9DINO</name>
<feature type="region of interest" description="Disordered" evidence="2">
    <location>
        <begin position="89"/>
        <end position="123"/>
    </location>
</feature>